<dbReference type="SMART" id="SM00320">
    <property type="entry name" value="WD40"/>
    <property type="match status" value="10"/>
</dbReference>
<evidence type="ECO:0000259" key="6">
    <source>
        <dbReference type="Pfam" id="PF25171"/>
    </source>
</evidence>
<dbReference type="OrthoDB" id="10250769at2759"/>
<dbReference type="SUPFAM" id="SSF50998">
    <property type="entry name" value="Quinoprotein alcohol dehydrogenase-like"/>
    <property type="match status" value="1"/>
</dbReference>
<keyword evidence="2" id="KW-0677">Repeat</keyword>
<organism evidence="7 8">
    <name type="scientific">Chlorella sorokiniana</name>
    <name type="common">Freshwater green alga</name>
    <dbReference type="NCBI Taxonomy" id="3076"/>
    <lineage>
        <taxon>Eukaryota</taxon>
        <taxon>Viridiplantae</taxon>
        <taxon>Chlorophyta</taxon>
        <taxon>core chlorophytes</taxon>
        <taxon>Trebouxiophyceae</taxon>
        <taxon>Chlorellales</taxon>
        <taxon>Chlorellaceae</taxon>
        <taxon>Chlorella clade</taxon>
        <taxon>Chlorella</taxon>
    </lineage>
</organism>
<dbReference type="InterPro" id="IPR007319">
    <property type="entry name" value="WDR36/Utp21_C"/>
</dbReference>
<dbReference type="Pfam" id="PF04192">
    <property type="entry name" value="Utp21"/>
    <property type="match status" value="1"/>
</dbReference>
<dbReference type="Proteomes" id="UP000239899">
    <property type="component" value="Unassembled WGS sequence"/>
</dbReference>
<protein>
    <submittedName>
        <fullName evidence="7">U3 small nucleolar RNA-associated 21-like protein</fullName>
    </submittedName>
</protein>
<feature type="domain" description="WDR36/Utp21 C-terminal" evidence="5">
    <location>
        <begin position="824"/>
        <end position="1096"/>
    </location>
</feature>
<dbReference type="InterPro" id="IPR011047">
    <property type="entry name" value="Quinoprotein_ADH-like_sf"/>
</dbReference>
<reference evidence="7 8" key="1">
    <citation type="journal article" date="2018" name="Plant J.">
        <title>Genome sequences of Chlorella sorokiniana UTEX 1602 and Micractinium conductrix SAG 241.80: implications to maltose excretion by a green alga.</title>
        <authorList>
            <person name="Arriola M.B."/>
            <person name="Velmurugan N."/>
            <person name="Zhang Y."/>
            <person name="Plunkett M.H."/>
            <person name="Hondzo H."/>
            <person name="Barney B.M."/>
        </authorList>
    </citation>
    <scope>NUCLEOTIDE SEQUENCE [LARGE SCALE GENOMIC DNA]</scope>
    <source>
        <strain evidence="8">UTEX 1602</strain>
    </source>
</reference>
<evidence type="ECO:0000259" key="5">
    <source>
        <dbReference type="Pfam" id="PF04192"/>
    </source>
</evidence>
<dbReference type="InterPro" id="IPR059157">
    <property type="entry name" value="WDR36-Utp21_N"/>
</dbReference>
<feature type="repeat" description="WD" evidence="3">
    <location>
        <begin position="602"/>
        <end position="643"/>
    </location>
</feature>
<feature type="region of interest" description="Disordered" evidence="4">
    <location>
        <begin position="732"/>
        <end position="801"/>
    </location>
</feature>
<evidence type="ECO:0000256" key="3">
    <source>
        <dbReference type="PROSITE-ProRule" id="PRU00221"/>
    </source>
</evidence>
<evidence type="ECO:0000313" key="7">
    <source>
        <dbReference type="EMBL" id="PRW58237.1"/>
    </source>
</evidence>
<dbReference type="InterPro" id="IPR015943">
    <property type="entry name" value="WD40/YVTN_repeat-like_dom_sf"/>
</dbReference>
<gene>
    <name evidence="7" type="ORF">C2E21_3162</name>
</gene>
<sequence>MSGALFAPFRALGLIADDVPPAVQRRGNQTFVTVSVGKAWQIYNCDRLRLLLVGPQLKHSICALACKGDLTFAAVRGTIVECRRVHRSGEYRGHDADILQLLVLGDRLLSLGRDGRLLVWRIGQYGAPEVAIQLPSGFTPTCMAHPDTYLNKVVVGSEEGRLQLWNFATASRLFEFEGWGCAVRCIAPSPALDVVGVGLEDGRAVLHNLRYDDTIMQLHNASGAGTNASLYLTGSDAQAARLAAGGACTTISFRTGAGMPLMAAGGGAGVVTVWNLEQRRLHTLIRDAHDAPLVSLHFFAGEPLLMSCARDNSLKQWVFDGVDGAGRLLRFRSGHAAPPTVVRHYGSGRLLLSAGQDRAFRAFSTIQDAQSRELSQHHTQRRAKRLKIEEKELKLAPVLALDACDVRERDWSNVITAHEDDTRAYVWRLQKYTLGEWVLFPPGKELAGAKESQVTSVCLSRCGNFGFVGSEAGRLDRYNMQSGMHRGSYCRDPKVMAEATKKSGPGVPAPKELLESPGVTAHDGPVRGVCADGANRLVASAGEDGFIRVWDFRSRALKAEIKVGVPVKRVCNHPGTGLMAAACADHVVRMYDVEAARLVRQFRGHTAPVCDMQISADCRWLLTASLDGTVRCWDIPAARVLQVMRLGAPVTSLSLGPGQDLLATAHVGKRGVYLWSNQMLFGSGADIVPSEDPLRVRLPSITAATNDASTTTARQDAAAAADELRAMLRQTAGMSKAAAGSGSEESEEEEEGQRPQDVRQPPAEPDSSDASSDEEFAADAAAAAAARRQRQRRQAAAAPELDPAAAAAAAAYAAKDAAGAPRPLEPELVTLSMLPRTQWQNLVHLDTIKARNKPIEPPKKPAAAPFFLPTLAGVDAGRNPVFDFGAAADGQEGGEGGAADPAAEAALAARAAAAWGDGEDEAEEGGSEGGSDGEQDEERAQDGAVDAAGSGAQRRRPPVGRVLKTAAAAEQSQLVRLLHACARAGDWASLVAHLRALPPVQVDAEIRAMQVLEGGPEDDLEHLALLLQFLEEETAAHTNFEFVQALLRVTLQVHGETIAEHAELRDRAQRAQQRLSATWRRLDGLLQSTRCMVGFLGNLQA</sequence>
<dbReference type="STRING" id="3076.A0A2P6TVZ9"/>
<dbReference type="PROSITE" id="PS50082">
    <property type="entry name" value="WD_REPEATS_2"/>
    <property type="match status" value="2"/>
</dbReference>
<dbReference type="InterPro" id="IPR019775">
    <property type="entry name" value="WD40_repeat_CS"/>
</dbReference>
<dbReference type="SUPFAM" id="SSF50978">
    <property type="entry name" value="WD40 repeat-like"/>
    <property type="match status" value="1"/>
</dbReference>
<comment type="caution">
    <text evidence="7">The sequence shown here is derived from an EMBL/GenBank/DDBJ whole genome shotgun (WGS) entry which is preliminary data.</text>
</comment>
<evidence type="ECO:0000313" key="8">
    <source>
        <dbReference type="Proteomes" id="UP000239899"/>
    </source>
</evidence>
<proteinExistence type="predicted"/>
<feature type="compositionally biased region" description="Acidic residues" evidence="4">
    <location>
        <begin position="917"/>
        <end position="939"/>
    </location>
</feature>
<dbReference type="Pfam" id="PF25168">
    <property type="entry name" value="Beta-prop_WDR36-Utp21_2nd"/>
    <property type="match status" value="1"/>
</dbReference>
<keyword evidence="8" id="KW-1185">Reference proteome</keyword>
<feature type="region of interest" description="Disordered" evidence="4">
    <location>
        <begin position="888"/>
        <end position="958"/>
    </location>
</feature>
<dbReference type="InterPro" id="IPR036322">
    <property type="entry name" value="WD40_repeat_dom_sf"/>
</dbReference>
<dbReference type="PANTHER" id="PTHR22840:SF12">
    <property type="entry name" value="WD REPEAT-CONTAINING PROTEIN 36"/>
    <property type="match status" value="1"/>
</dbReference>
<feature type="repeat" description="WD" evidence="3">
    <location>
        <begin position="519"/>
        <end position="560"/>
    </location>
</feature>
<dbReference type="GO" id="GO:0032040">
    <property type="term" value="C:small-subunit processome"/>
    <property type="evidence" value="ECO:0007669"/>
    <property type="project" value="InterPro"/>
</dbReference>
<dbReference type="GO" id="GO:0034388">
    <property type="term" value="C:Pwp2p-containing subcomplex of 90S preribosome"/>
    <property type="evidence" value="ECO:0007669"/>
    <property type="project" value="TreeGrafter"/>
</dbReference>
<feature type="compositionally biased region" description="Low complexity" evidence="4">
    <location>
        <begin position="898"/>
        <end position="916"/>
    </location>
</feature>
<dbReference type="PANTHER" id="PTHR22840">
    <property type="entry name" value="WD REPEAT-CONTAINING PROTEIN 36"/>
    <property type="match status" value="1"/>
</dbReference>
<dbReference type="Gene3D" id="2.130.10.10">
    <property type="entry name" value="YVTN repeat-like/Quinoprotein amine dehydrogenase"/>
    <property type="match status" value="2"/>
</dbReference>
<dbReference type="EMBL" id="LHPG02000005">
    <property type="protein sequence ID" value="PRW58237.1"/>
    <property type="molecule type" value="Genomic_DNA"/>
</dbReference>
<dbReference type="PROSITE" id="PS00678">
    <property type="entry name" value="WD_REPEATS_1"/>
    <property type="match status" value="1"/>
</dbReference>
<dbReference type="InterPro" id="IPR001680">
    <property type="entry name" value="WD40_rpt"/>
</dbReference>
<evidence type="ECO:0000256" key="2">
    <source>
        <dbReference type="ARBA" id="ARBA00022737"/>
    </source>
</evidence>
<evidence type="ECO:0000256" key="4">
    <source>
        <dbReference type="SAM" id="MobiDB-lite"/>
    </source>
</evidence>
<keyword evidence="1 3" id="KW-0853">WD repeat</keyword>
<dbReference type="Pfam" id="PF25171">
    <property type="entry name" value="Beta-prop_WDR36-Utp21_1st"/>
    <property type="match status" value="1"/>
</dbReference>
<name>A0A2P6TVZ9_CHLSO</name>
<feature type="domain" description="WDR36/Utp21 N-terminal" evidence="6">
    <location>
        <begin position="32"/>
        <end position="320"/>
    </location>
</feature>
<accession>A0A2P6TVZ9</accession>
<dbReference type="PROSITE" id="PS50294">
    <property type="entry name" value="WD_REPEATS_REGION"/>
    <property type="match status" value="2"/>
</dbReference>
<dbReference type="GO" id="GO:0006364">
    <property type="term" value="P:rRNA processing"/>
    <property type="evidence" value="ECO:0007669"/>
    <property type="project" value="InterPro"/>
</dbReference>
<dbReference type="AlphaFoldDB" id="A0A2P6TVZ9"/>
<evidence type="ECO:0000256" key="1">
    <source>
        <dbReference type="ARBA" id="ARBA00022574"/>
    </source>
</evidence>